<evidence type="ECO:0000256" key="5">
    <source>
        <dbReference type="ARBA" id="ARBA00023136"/>
    </source>
</evidence>
<keyword evidence="4" id="KW-1133">Transmembrane helix</keyword>
<keyword evidence="3" id="KW-0812">Transmembrane</keyword>
<gene>
    <name evidence="6" type="ORF">PSM36_0611</name>
</gene>
<evidence type="ECO:0000256" key="2">
    <source>
        <dbReference type="ARBA" id="ARBA00008854"/>
    </source>
</evidence>
<comment type="subcellular location">
    <subcellularLocation>
        <location evidence="1">Membrane</location>
        <topology evidence="1">Single-pass membrane protein</topology>
    </subcellularLocation>
</comment>
<dbReference type="Pfam" id="PF04011">
    <property type="entry name" value="LemA"/>
    <property type="match status" value="1"/>
</dbReference>
<dbReference type="InterPro" id="IPR007156">
    <property type="entry name" value="MamQ_LemA"/>
</dbReference>
<evidence type="ECO:0000256" key="4">
    <source>
        <dbReference type="ARBA" id="ARBA00022989"/>
    </source>
</evidence>
<evidence type="ECO:0000313" key="7">
    <source>
        <dbReference type="Proteomes" id="UP000187464"/>
    </source>
</evidence>
<dbReference type="RefSeq" id="WP_076928732.1">
    <property type="nucleotide sequence ID" value="NZ_LT605205.1"/>
</dbReference>
<dbReference type="PROSITE" id="PS51257">
    <property type="entry name" value="PROKAR_LIPOPROTEIN"/>
    <property type="match status" value="1"/>
</dbReference>
<dbReference type="InterPro" id="IPR023353">
    <property type="entry name" value="LemA-like_dom_sf"/>
</dbReference>
<comment type="similarity">
    <text evidence="2">Belongs to the LemA family.</text>
</comment>
<reference evidence="6 7" key="1">
    <citation type="submission" date="2016-08" db="EMBL/GenBank/DDBJ databases">
        <authorList>
            <person name="Seilhamer J.J."/>
        </authorList>
    </citation>
    <scope>NUCLEOTIDE SEQUENCE [LARGE SCALE GENOMIC DNA]</scope>
    <source>
        <strain evidence="6">M3/6</strain>
    </source>
</reference>
<dbReference type="SUPFAM" id="SSF140478">
    <property type="entry name" value="LemA-like"/>
    <property type="match status" value="1"/>
</dbReference>
<dbReference type="AlphaFoldDB" id="A0A1R3SV46"/>
<accession>A0A1R3SV46</accession>
<evidence type="ECO:0000313" key="6">
    <source>
        <dbReference type="EMBL" id="SCD19441.1"/>
    </source>
</evidence>
<dbReference type="STRING" id="1642647.PSM36_0611"/>
<dbReference type="PANTHER" id="PTHR34478">
    <property type="entry name" value="PROTEIN LEMA"/>
    <property type="match status" value="1"/>
</dbReference>
<dbReference type="EMBL" id="LT605205">
    <property type="protein sequence ID" value="SCD19441.1"/>
    <property type="molecule type" value="Genomic_DNA"/>
</dbReference>
<keyword evidence="5" id="KW-0472">Membrane</keyword>
<dbReference type="Gene3D" id="1.20.1440.20">
    <property type="entry name" value="LemA-like domain"/>
    <property type="match status" value="1"/>
</dbReference>
<organism evidence="6 7">
    <name type="scientific">Proteiniphilum saccharofermentans</name>
    <dbReference type="NCBI Taxonomy" id="1642647"/>
    <lineage>
        <taxon>Bacteria</taxon>
        <taxon>Pseudomonadati</taxon>
        <taxon>Bacteroidota</taxon>
        <taxon>Bacteroidia</taxon>
        <taxon>Bacteroidales</taxon>
        <taxon>Dysgonomonadaceae</taxon>
        <taxon>Proteiniphilum</taxon>
    </lineage>
</organism>
<proteinExistence type="inferred from homology"/>
<dbReference type="PANTHER" id="PTHR34478:SF2">
    <property type="entry name" value="MEMBRANE PROTEIN"/>
    <property type="match status" value="1"/>
</dbReference>
<evidence type="ECO:0000256" key="1">
    <source>
        <dbReference type="ARBA" id="ARBA00004167"/>
    </source>
</evidence>
<evidence type="ECO:0000256" key="3">
    <source>
        <dbReference type="ARBA" id="ARBA00022692"/>
    </source>
</evidence>
<dbReference type="Proteomes" id="UP000187464">
    <property type="component" value="Chromosome I"/>
</dbReference>
<dbReference type="KEGG" id="psac:PSM36_0611"/>
<protein>
    <submittedName>
        <fullName evidence="6">LemA family</fullName>
    </submittedName>
</protein>
<sequence length="193" mass="22072">MRKISFVLLIVVGAMGLTGCQGYNRMVEKQEAVTSQWGNVQNAYQRRADLIPNLVNTVKGYAQHEQETFTQVTEARAKATQTTINPENLTAESLQEYQQAQDQLSQALGRLLLIQENYPELKANQNFLALQDELAGTENRISVERNRFNQLAQDYNAYIRKFPQVIYAKWFKFEPKAYFEATPAAQTAPEVQF</sequence>
<keyword evidence="7" id="KW-1185">Reference proteome</keyword>
<dbReference type="GO" id="GO:0016020">
    <property type="term" value="C:membrane"/>
    <property type="evidence" value="ECO:0007669"/>
    <property type="project" value="UniProtKB-SubCell"/>
</dbReference>
<name>A0A1R3SV46_9BACT</name>